<organism evidence="3 4">
    <name type="scientific">Candida albicans</name>
    <name type="common">Yeast</name>
    <dbReference type="NCBI Taxonomy" id="5476"/>
    <lineage>
        <taxon>Eukaryota</taxon>
        <taxon>Fungi</taxon>
        <taxon>Dikarya</taxon>
        <taxon>Ascomycota</taxon>
        <taxon>Saccharomycotina</taxon>
        <taxon>Pichiomycetes</taxon>
        <taxon>Debaryomycetaceae</taxon>
        <taxon>Candida/Lodderomyces clade</taxon>
        <taxon>Candida</taxon>
    </lineage>
</organism>
<evidence type="ECO:0008006" key="5">
    <source>
        <dbReference type="Google" id="ProtNLM"/>
    </source>
</evidence>
<proteinExistence type="predicted"/>
<sequence>MLVLVIALVFLKSILATPPACFLSCINEIAHDCPEDAVNLTCICINEDLIIGCLVDICPFGTFISARDHYIGTCLEHGRPSITNPVPPPAIWPPEPKVSSISNTTMRTEFTSSIMQVTQTVEFPARVTITPIPSDIPKPEIVDESEDEFYNPNEPCEWEETDSLDENGAFIVIRRPVNVPKRYRDPSNVGNIRRVIITRPVNYYSNQQASDNPKPHKVQHVKRIKKFPKKVSKNANESKMSPSTLNQKIKPNRNNLKKLHKKKFKVNRKSI</sequence>
<evidence type="ECO:0000256" key="1">
    <source>
        <dbReference type="SAM" id="MobiDB-lite"/>
    </source>
</evidence>
<feature type="chain" id="PRO_5034743005" description="Extracellular membrane protein CFEM domain-containing protein" evidence="2">
    <location>
        <begin position="17"/>
        <end position="271"/>
    </location>
</feature>
<gene>
    <name evidence="3" type="ORF">FOB64_003574</name>
</gene>
<evidence type="ECO:0000313" key="4">
    <source>
        <dbReference type="Proteomes" id="UP000536275"/>
    </source>
</evidence>
<feature type="region of interest" description="Disordered" evidence="1">
    <location>
        <begin position="230"/>
        <end position="254"/>
    </location>
</feature>
<accession>A0A8H6F4K3</accession>
<evidence type="ECO:0000313" key="3">
    <source>
        <dbReference type="EMBL" id="KAF6068937.1"/>
    </source>
</evidence>
<comment type="caution">
    <text evidence="3">The sequence shown here is derived from an EMBL/GenBank/DDBJ whole genome shotgun (WGS) entry which is preliminary data.</text>
</comment>
<dbReference type="Proteomes" id="UP000536275">
    <property type="component" value="Unassembled WGS sequence"/>
</dbReference>
<feature type="compositionally biased region" description="Polar residues" evidence="1">
    <location>
        <begin position="233"/>
        <end position="249"/>
    </location>
</feature>
<evidence type="ECO:0000256" key="2">
    <source>
        <dbReference type="SAM" id="SignalP"/>
    </source>
</evidence>
<protein>
    <recommendedName>
        <fullName evidence="5">Extracellular membrane protein CFEM domain-containing protein</fullName>
    </recommendedName>
</protein>
<feature type="signal peptide" evidence="2">
    <location>
        <begin position="1"/>
        <end position="16"/>
    </location>
</feature>
<name>A0A8H6F4K3_CANAX</name>
<reference evidence="3 4" key="1">
    <citation type="submission" date="2020-03" db="EMBL/GenBank/DDBJ databases">
        <title>FDA dAtabase for Regulatory Grade micrObial Sequences (FDA-ARGOS): Supporting development and validation of Infectious Disease Dx tests.</title>
        <authorList>
            <person name="Campos J."/>
            <person name="Goldberg B."/>
            <person name="Tallon L."/>
            <person name="Sadzewicz L."/>
            <person name="Vavikolanu K."/>
            <person name="Mehta A."/>
            <person name="Aluvathingal J."/>
            <person name="Nadendla S."/>
            <person name="Nandy P."/>
            <person name="Geyer C."/>
            <person name="Yan Y."/>
            <person name="Sichtig H."/>
        </authorList>
    </citation>
    <scope>NUCLEOTIDE SEQUENCE [LARGE SCALE GENOMIC DNA]</scope>
    <source>
        <strain evidence="3 4">FDAARGOS_656</strain>
    </source>
</reference>
<dbReference type="AlphaFoldDB" id="A0A8H6F4K3"/>
<dbReference type="EMBL" id="JABWAD010000049">
    <property type="protein sequence ID" value="KAF6068937.1"/>
    <property type="molecule type" value="Genomic_DNA"/>
</dbReference>
<keyword evidence="2" id="KW-0732">Signal</keyword>